<keyword evidence="1" id="KW-0472">Membrane</keyword>
<evidence type="ECO:0000313" key="3">
    <source>
        <dbReference type="EMBL" id="SVB21477.1"/>
    </source>
</evidence>
<dbReference type="EMBL" id="UINC01032961">
    <property type="protein sequence ID" value="SVB21477.1"/>
    <property type="molecule type" value="Genomic_DNA"/>
</dbReference>
<dbReference type="GO" id="GO:0052621">
    <property type="term" value="F:diguanylate cyclase activity"/>
    <property type="evidence" value="ECO:0007669"/>
    <property type="project" value="TreeGrafter"/>
</dbReference>
<feature type="domain" description="GGDEF" evidence="2">
    <location>
        <begin position="402"/>
        <end position="426"/>
    </location>
</feature>
<dbReference type="InterPro" id="IPR043128">
    <property type="entry name" value="Rev_trsase/Diguanyl_cyclase"/>
</dbReference>
<dbReference type="InterPro" id="IPR000160">
    <property type="entry name" value="GGDEF_dom"/>
</dbReference>
<dbReference type="SUPFAM" id="SSF55781">
    <property type="entry name" value="GAF domain-like"/>
    <property type="match status" value="1"/>
</dbReference>
<dbReference type="Gene3D" id="3.30.450.40">
    <property type="match status" value="1"/>
</dbReference>
<dbReference type="CDD" id="cd01949">
    <property type="entry name" value="GGDEF"/>
    <property type="match status" value="1"/>
</dbReference>
<accession>A0A382C7X2</accession>
<dbReference type="Gene3D" id="3.30.70.270">
    <property type="match status" value="1"/>
</dbReference>
<sequence>MTGTLLLLTTVFLILGITIYSYFKHGSGNYMKNIEVVDRLQTFIGTDVNDGIQNQFEELIEVVFTSIKAVNKNYEPAVYILNSDTDNFTIQKHSSENFKERIAQNLKLSLKILLTDGSEIFKQNEFSKCFNELFGEVKWSGSECIIGTRITYKDQPIGFLLVFIDHFSKIQKRDKNIIRYNGEFITLGMTKIDKIESLITDNHYNTHVTKLYKSVDMYSKEEEIYDEVEGLCHRFFTYDKLSISFLVNEEKAQLKCVDGIKDDINIGTEFSIHDSLHGRCVLRDEVIRTTKWKQDYNEKYRFNEGSDKEYEFLSVLVSPVYLKNSAAGTIGIERLTSKPFNDSDQKLLGLIASTLGYILSWLKEFKKIHDSSIHDGLTGVLNRKAFDVRLKEEINRASRTKQSLCLIMFDLDKFKRINDTYGHPCG</sequence>
<evidence type="ECO:0000259" key="2">
    <source>
        <dbReference type="PROSITE" id="PS50887"/>
    </source>
</evidence>
<dbReference type="NCBIfam" id="TIGR00254">
    <property type="entry name" value="GGDEF"/>
    <property type="match status" value="1"/>
</dbReference>
<dbReference type="AlphaFoldDB" id="A0A382C7X2"/>
<keyword evidence="1" id="KW-0812">Transmembrane</keyword>
<dbReference type="Pfam" id="PF00990">
    <property type="entry name" value="GGDEF"/>
    <property type="match status" value="1"/>
</dbReference>
<name>A0A382C7X2_9ZZZZ</name>
<keyword evidence="1" id="KW-1133">Transmembrane helix</keyword>
<feature type="transmembrane region" description="Helical" evidence="1">
    <location>
        <begin position="6"/>
        <end position="23"/>
    </location>
</feature>
<evidence type="ECO:0000256" key="1">
    <source>
        <dbReference type="SAM" id="Phobius"/>
    </source>
</evidence>
<proteinExistence type="predicted"/>
<feature type="non-terminal residue" evidence="3">
    <location>
        <position position="426"/>
    </location>
</feature>
<organism evidence="3">
    <name type="scientific">marine metagenome</name>
    <dbReference type="NCBI Taxonomy" id="408172"/>
    <lineage>
        <taxon>unclassified sequences</taxon>
        <taxon>metagenomes</taxon>
        <taxon>ecological metagenomes</taxon>
    </lineage>
</organism>
<dbReference type="InterPro" id="IPR029016">
    <property type="entry name" value="GAF-like_dom_sf"/>
</dbReference>
<dbReference type="PANTHER" id="PTHR45138">
    <property type="entry name" value="REGULATORY COMPONENTS OF SENSORY TRANSDUCTION SYSTEM"/>
    <property type="match status" value="1"/>
</dbReference>
<protein>
    <recommendedName>
        <fullName evidence="2">GGDEF domain-containing protein</fullName>
    </recommendedName>
</protein>
<dbReference type="InterPro" id="IPR029787">
    <property type="entry name" value="Nucleotide_cyclase"/>
</dbReference>
<dbReference type="GO" id="GO:0005886">
    <property type="term" value="C:plasma membrane"/>
    <property type="evidence" value="ECO:0007669"/>
    <property type="project" value="TreeGrafter"/>
</dbReference>
<dbReference type="SUPFAM" id="SSF55073">
    <property type="entry name" value="Nucleotide cyclase"/>
    <property type="match status" value="1"/>
</dbReference>
<dbReference type="GO" id="GO:0043709">
    <property type="term" value="P:cell adhesion involved in single-species biofilm formation"/>
    <property type="evidence" value="ECO:0007669"/>
    <property type="project" value="TreeGrafter"/>
</dbReference>
<dbReference type="PANTHER" id="PTHR45138:SF9">
    <property type="entry name" value="DIGUANYLATE CYCLASE DGCM-RELATED"/>
    <property type="match status" value="1"/>
</dbReference>
<reference evidence="3" key="1">
    <citation type="submission" date="2018-05" db="EMBL/GenBank/DDBJ databases">
        <authorList>
            <person name="Lanie J.A."/>
            <person name="Ng W.-L."/>
            <person name="Kazmierczak K.M."/>
            <person name="Andrzejewski T.M."/>
            <person name="Davidsen T.M."/>
            <person name="Wayne K.J."/>
            <person name="Tettelin H."/>
            <person name="Glass J.I."/>
            <person name="Rusch D."/>
            <person name="Podicherti R."/>
            <person name="Tsui H.-C.T."/>
            <person name="Winkler M.E."/>
        </authorList>
    </citation>
    <scope>NUCLEOTIDE SEQUENCE</scope>
</reference>
<dbReference type="GO" id="GO:1902201">
    <property type="term" value="P:negative regulation of bacterial-type flagellum-dependent cell motility"/>
    <property type="evidence" value="ECO:0007669"/>
    <property type="project" value="TreeGrafter"/>
</dbReference>
<dbReference type="InterPro" id="IPR050469">
    <property type="entry name" value="Diguanylate_Cyclase"/>
</dbReference>
<gene>
    <name evidence="3" type="ORF">METZ01_LOCUS174331</name>
</gene>
<dbReference type="PROSITE" id="PS50887">
    <property type="entry name" value="GGDEF"/>
    <property type="match status" value="1"/>
</dbReference>